<reference evidence="8 9" key="1">
    <citation type="submission" date="2020-12" db="EMBL/GenBank/DDBJ databases">
        <title>Taxonomic evaluation of the Bacillus sporothermodurans group of bacteria based on whole genome sequences.</title>
        <authorList>
            <person name="Fiedler G."/>
            <person name="Herbstmann A.-D."/>
            <person name="Doll E."/>
            <person name="Wenning M."/>
            <person name="Brinks E."/>
            <person name="Kabisch J."/>
            <person name="Breitenwieser F."/>
            <person name="Lappann M."/>
            <person name="Boehnlein C."/>
            <person name="Franz C."/>
        </authorList>
    </citation>
    <scope>NUCLEOTIDE SEQUENCE [LARGE SCALE GENOMIC DNA]</scope>
    <source>
        <strain evidence="8 9">DSM 10599</strain>
    </source>
</reference>
<keyword evidence="5" id="KW-0408">Iron</keyword>
<evidence type="ECO:0000256" key="4">
    <source>
        <dbReference type="ARBA" id="ARBA00022801"/>
    </source>
</evidence>
<dbReference type="SUPFAM" id="SSF109604">
    <property type="entry name" value="HD-domain/PDEase-like"/>
    <property type="match status" value="1"/>
</dbReference>
<accession>A0AB37H7W6</accession>
<dbReference type="GO" id="GO:0008803">
    <property type="term" value="F:bis(5'-nucleosyl)-tetraphosphatase (symmetrical) activity"/>
    <property type="evidence" value="ECO:0007669"/>
    <property type="project" value="UniProtKB-EC"/>
</dbReference>
<feature type="domain" description="HD" evidence="7">
    <location>
        <begin position="18"/>
        <end position="132"/>
    </location>
</feature>
<evidence type="ECO:0000256" key="5">
    <source>
        <dbReference type="ARBA" id="ARBA00023004"/>
    </source>
</evidence>
<dbReference type="Gene3D" id="1.10.3210.10">
    <property type="entry name" value="Hypothetical protein af1432"/>
    <property type="match status" value="1"/>
</dbReference>
<evidence type="ECO:0000313" key="8">
    <source>
        <dbReference type="EMBL" id="QQX24249.1"/>
    </source>
</evidence>
<dbReference type="KEGG" id="hspo:JGZ69_15725"/>
<proteinExistence type="predicted"/>
<dbReference type="InterPro" id="IPR051094">
    <property type="entry name" value="Diverse_Catalytic_Enzymes"/>
</dbReference>
<evidence type="ECO:0000256" key="1">
    <source>
        <dbReference type="ARBA" id="ARBA00012506"/>
    </source>
</evidence>
<dbReference type="Pfam" id="PF01966">
    <property type="entry name" value="HD"/>
    <property type="match status" value="1"/>
</dbReference>
<keyword evidence="2" id="KW-0479">Metal-binding</keyword>
<dbReference type="EMBL" id="CP066701">
    <property type="protein sequence ID" value="QQX24249.1"/>
    <property type="molecule type" value="Genomic_DNA"/>
</dbReference>
<dbReference type="PANTHER" id="PTHR35795">
    <property type="entry name" value="SLR1885 PROTEIN"/>
    <property type="match status" value="1"/>
</dbReference>
<dbReference type="EC" id="3.6.1.41" evidence="1"/>
<keyword evidence="3" id="KW-0547">Nucleotide-binding</keyword>
<protein>
    <recommendedName>
        <fullName evidence="1">bis(5'-nucleosyl)-tetraphosphatase (symmetrical)</fullName>
        <ecNumber evidence="1">3.6.1.41</ecNumber>
    </recommendedName>
</protein>
<dbReference type="SMART" id="SM00471">
    <property type="entry name" value="HDc"/>
    <property type="match status" value="1"/>
</dbReference>
<dbReference type="InterPro" id="IPR005249">
    <property type="entry name" value="YqeK"/>
</dbReference>
<evidence type="ECO:0000256" key="3">
    <source>
        <dbReference type="ARBA" id="ARBA00022741"/>
    </source>
</evidence>
<evidence type="ECO:0000256" key="2">
    <source>
        <dbReference type="ARBA" id="ARBA00022723"/>
    </source>
</evidence>
<comment type="catalytic activity">
    <reaction evidence="6">
        <text>P(1),P(4)-bis(5'-adenosyl) tetraphosphate + H2O = 2 ADP + 2 H(+)</text>
        <dbReference type="Rhea" id="RHEA:24252"/>
        <dbReference type="ChEBI" id="CHEBI:15377"/>
        <dbReference type="ChEBI" id="CHEBI:15378"/>
        <dbReference type="ChEBI" id="CHEBI:58141"/>
        <dbReference type="ChEBI" id="CHEBI:456216"/>
        <dbReference type="EC" id="3.6.1.41"/>
    </reaction>
</comment>
<dbReference type="InterPro" id="IPR003607">
    <property type="entry name" value="HD/PDEase_dom"/>
</dbReference>
<dbReference type="NCBIfam" id="TIGR00488">
    <property type="entry name" value="bis(5'-nucleosyl)-tetraphosphatase (symmetrical) YqeK"/>
    <property type="match status" value="1"/>
</dbReference>
<dbReference type="Proteomes" id="UP000595512">
    <property type="component" value="Chromosome"/>
</dbReference>
<sequence>MERNKALQLVAEQLTEKRYIHTLGVADTAVHLAEKYQVDVKKAELAAIFHDYAKFRPLNEMKQIIVQQKFDEQLLHYNPELWHAPVGAYLVQQEAGIQDLDILDAIRYHTSGRKNMTDLEKVIYIADYIEPGRSFPGVEEARKIADKDLDEALLFSVRNTIQFLISKHQAVYPDTFELYNDIVMKKERYMHGEK</sequence>
<dbReference type="PANTHER" id="PTHR35795:SF1">
    <property type="entry name" value="BIS(5'-NUCLEOSYL)-TETRAPHOSPHATASE, SYMMETRICAL"/>
    <property type="match status" value="1"/>
</dbReference>
<evidence type="ECO:0000259" key="7">
    <source>
        <dbReference type="PROSITE" id="PS51831"/>
    </source>
</evidence>
<organism evidence="8 9">
    <name type="scientific">Heyndrickxia sporothermodurans</name>
    <dbReference type="NCBI Taxonomy" id="46224"/>
    <lineage>
        <taxon>Bacteria</taxon>
        <taxon>Bacillati</taxon>
        <taxon>Bacillota</taxon>
        <taxon>Bacilli</taxon>
        <taxon>Bacillales</taxon>
        <taxon>Bacillaceae</taxon>
        <taxon>Heyndrickxia</taxon>
    </lineage>
</organism>
<dbReference type="CDD" id="cd00077">
    <property type="entry name" value="HDc"/>
    <property type="match status" value="1"/>
</dbReference>
<dbReference type="RefSeq" id="WP_107921379.1">
    <property type="nucleotide sequence ID" value="NZ_CP066701.1"/>
</dbReference>
<dbReference type="AlphaFoldDB" id="A0AB37H7W6"/>
<dbReference type="GO" id="GO:0000166">
    <property type="term" value="F:nucleotide binding"/>
    <property type="evidence" value="ECO:0007669"/>
    <property type="project" value="UniProtKB-KW"/>
</dbReference>
<keyword evidence="4 8" id="KW-0378">Hydrolase</keyword>
<dbReference type="InterPro" id="IPR006674">
    <property type="entry name" value="HD_domain"/>
</dbReference>
<gene>
    <name evidence="8" type="primary">yqeK</name>
    <name evidence="8" type="ORF">JGZ69_15725</name>
</gene>
<evidence type="ECO:0000256" key="6">
    <source>
        <dbReference type="ARBA" id="ARBA00049417"/>
    </source>
</evidence>
<dbReference type="PROSITE" id="PS51831">
    <property type="entry name" value="HD"/>
    <property type="match status" value="1"/>
</dbReference>
<name>A0AB37H7W6_9BACI</name>
<evidence type="ECO:0000313" key="9">
    <source>
        <dbReference type="Proteomes" id="UP000595512"/>
    </source>
</evidence>
<dbReference type="GO" id="GO:0046872">
    <property type="term" value="F:metal ion binding"/>
    <property type="evidence" value="ECO:0007669"/>
    <property type="project" value="UniProtKB-KW"/>
</dbReference>